<dbReference type="Proteomes" id="UP000265020">
    <property type="component" value="Unassembled WGS sequence"/>
</dbReference>
<keyword evidence="7" id="KW-0325">Glycoprotein</keyword>
<keyword evidence="2" id="KW-0964">Secreted</keyword>
<dbReference type="SUPFAM" id="SSF54695">
    <property type="entry name" value="POZ domain"/>
    <property type="match status" value="1"/>
</dbReference>
<feature type="domain" description="BTB" evidence="10">
    <location>
        <begin position="179"/>
        <end position="255"/>
    </location>
</feature>
<evidence type="ECO:0000256" key="3">
    <source>
        <dbReference type="ARBA" id="ARBA00022530"/>
    </source>
</evidence>
<protein>
    <recommendedName>
        <fullName evidence="14">SRCR domain-containing protein</fullName>
    </recommendedName>
</protein>
<feature type="disulfide bond" evidence="8">
    <location>
        <begin position="74"/>
        <end position="138"/>
    </location>
</feature>
<proteinExistence type="predicted"/>
<sequence length="603" mass="69283">MFGVQTKSKKCVDLHLIILIVFHACITFVFSCLRLVLLLGRNEPNEGDVRLSGSNITSEGRVEIYHDGRWGSVCDDSWDLDDAHVVCRQLNYQRAISAMTNGVYGEAFGPIWMDNVDCYGTEQQLASCSFRGWGNHDCRHAEDAGVVCYTEGKLILRQENYFITLSDDLGKLFDSSSACDYLITFQTPIDKMHEYVHPEENETTICAHKAILMLYPYFNASMGTSNITVTVNKACQPYLSSFIRYLYTRQINVTNSSAMCLHQLGLDFGIRQLMEDVGRVISEILPDDASFYSQVSLYKYAVKSKDLVLEENCIQYLAWNFQNLTGSPVWASLPVDLLRSLLVRSDLVVPDEYVLLQTLENWITTNADSLTSESQADLLRLVRFPMIPAEKLYELGSTSLYKTHRDVYLDSVLKAYQFNVQLYNNQTKSQLGNESDDYKPRIYTSETWSIEIDPSTKPSGSRRQNQYLPYEYRHPYGYYYPSPTSSPQNKQLRTPLHNSLLFKNNMITWDVNVFKTHSDCYDYGVRCESIPAVRLARTNWYSSESSVVFRNRLLIICQNKYVAQIQGIKETMAYVISNVTQVLAYPCPDHKYTYRFVVRPEYL</sequence>
<keyword evidence="13" id="KW-1185">Reference proteome</keyword>
<dbReference type="PRINTS" id="PR00258">
    <property type="entry name" value="SPERACTRCPTR"/>
</dbReference>
<evidence type="ECO:0000256" key="6">
    <source>
        <dbReference type="ARBA" id="ARBA00023157"/>
    </source>
</evidence>
<dbReference type="GeneTree" id="ENSGT00940000168180"/>
<dbReference type="Gene3D" id="3.10.250.10">
    <property type="entry name" value="SRCR-like domain"/>
    <property type="match status" value="1"/>
</dbReference>
<keyword evidence="9" id="KW-1133">Transmembrane helix</keyword>
<dbReference type="InterPro" id="IPR011705">
    <property type="entry name" value="BACK"/>
</dbReference>
<keyword evidence="6 8" id="KW-1015">Disulfide bond</keyword>
<keyword evidence="4" id="KW-0732">Signal</keyword>
<feature type="disulfide bond" evidence="8">
    <location>
        <begin position="118"/>
        <end position="128"/>
    </location>
</feature>
<keyword evidence="9" id="KW-0812">Transmembrane</keyword>
<dbReference type="PROSITE" id="PS50287">
    <property type="entry name" value="SRCR_2"/>
    <property type="match status" value="1"/>
</dbReference>
<evidence type="ECO:0000256" key="9">
    <source>
        <dbReference type="SAM" id="Phobius"/>
    </source>
</evidence>
<evidence type="ECO:0000256" key="1">
    <source>
        <dbReference type="ARBA" id="ARBA00004498"/>
    </source>
</evidence>
<evidence type="ECO:0000256" key="2">
    <source>
        <dbReference type="ARBA" id="ARBA00022525"/>
    </source>
</evidence>
<evidence type="ECO:0000256" key="7">
    <source>
        <dbReference type="ARBA" id="ARBA00023180"/>
    </source>
</evidence>
<dbReference type="AlphaFoldDB" id="A0A3Q2CV05"/>
<evidence type="ECO:0008006" key="14">
    <source>
        <dbReference type="Google" id="ProtNLM"/>
    </source>
</evidence>
<keyword evidence="3" id="KW-0272">Extracellular matrix</keyword>
<organism evidence="12 13">
    <name type="scientific">Cyprinodon variegatus</name>
    <name type="common">Sheepshead minnow</name>
    <dbReference type="NCBI Taxonomy" id="28743"/>
    <lineage>
        <taxon>Eukaryota</taxon>
        <taxon>Metazoa</taxon>
        <taxon>Chordata</taxon>
        <taxon>Craniata</taxon>
        <taxon>Vertebrata</taxon>
        <taxon>Euteleostomi</taxon>
        <taxon>Actinopterygii</taxon>
        <taxon>Neopterygii</taxon>
        <taxon>Teleostei</taxon>
        <taxon>Neoteleostei</taxon>
        <taxon>Acanthomorphata</taxon>
        <taxon>Ovalentaria</taxon>
        <taxon>Atherinomorphae</taxon>
        <taxon>Cyprinodontiformes</taxon>
        <taxon>Cyprinodontidae</taxon>
        <taxon>Cyprinodon</taxon>
    </lineage>
</organism>
<feature type="disulfide bond" evidence="8">
    <location>
        <begin position="87"/>
        <end position="148"/>
    </location>
</feature>
<dbReference type="FunFam" id="3.10.250.10:FF:000001">
    <property type="entry name" value="Lysyl oxidase 4 isoform X1"/>
    <property type="match status" value="1"/>
</dbReference>
<reference evidence="12" key="1">
    <citation type="submission" date="2025-08" db="UniProtKB">
        <authorList>
            <consortium name="Ensembl"/>
        </authorList>
    </citation>
    <scope>IDENTIFICATION</scope>
</reference>
<dbReference type="Pfam" id="PF07707">
    <property type="entry name" value="BACK"/>
    <property type="match status" value="1"/>
</dbReference>
<dbReference type="Gene3D" id="1.25.40.420">
    <property type="match status" value="1"/>
</dbReference>
<dbReference type="PANTHER" id="PTHR24410:SF16">
    <property type="entry name" value="GALECTIN-3-BINDING PROTEIN"/>
    <property type="match status" value="1"/>
</dbReference>
<keyword evidence="5" id="KW-0130">Cell adhesion</keyword>
<dbReference type="InterPro" id="IPR011333">
    <property type="entry name" value="SKP1/BTB/POZ_sf"/>
</dbReference>
<evidence type="ECO:0000313" key="12">
    <source>
        <dbReference type="Ensembl" id="ENSCVAP00000009567.1"/>
    </source>
</evidence>
<dbReference type="InterPro" id="IPR036772">
    <property type="entry name" value="SRCR-like_dom_sf"/>
</dbReference>
<keyword evidence="9" id="KW-0472">Membrane</keyword>
<feature type="transmembrane region" description="Helical" evidence="9">
    <location>
        <begin position="12"/>
        <end position="37"/>
    </location>
</feature>
<dbReference type="Gene3D" id="3.30.710.10">
    <property type="entry name" value="Potassium Channel Kv1.1, Chain A"/>
    <property type="match status" value="1"/>
</dbReference>
<name>A0A3Q2CV05_CYPVA</name>
<dbReference type="Ensembl" id="ENSCVAT00000015990.1">
    <property type="protein sequence ID" value="ENSCVAP00000009567.1"/>
    <property type="gene ID" value="ENSCVAG00000011772.1"/>
</dbReference>
<dbReference type="Pfam" id="PF00530">
    <property type="entry name" value="SRCR"/>
    <property type="match status" value="1"/>
</dbReference>
<dbReference type="PANTHER" id="PTHR24410">
    <property type="entry name" value="HL07962P-RELATED"/>
    <property type="match status" value="1"/>
</dbReference>
<dbReference type="PROSITE" id="PS50097">
    <property type="entry name" value="BTB"/>
    <property type="match status" value="1"/>
</dbReference>
<accession>A0A3Q2CV05</accession>
<dbReference type="SMART" id="SM00202">
    <property type="entry name" value="SR"/>
    <property type="match status" value="1"/>
</dbReference>
<dbReference type="InterPro" id="IPR000210">
    <property type="entry name" value="BTB/POZ_dom"/>
</dbReference>
<dbReference type="GO" id="GO:0016020">
    <property type="term" value="C:membrane"/>
    <property type="evidence" value="ECO:0007669"/>
    <property type="project" value="InterPro"/>
</dbReference>
<evidence type="ECO:0000259" key="10">
    <source>
        <dbReference type="PROSITE" id="PS50097"/>
    </source>
</evidence>
<dbReference type="SUPFAM" id="SSF56487">
    <property type="entry name" value="SRCR-like"/>
    <property type="match status" value="1"/>
</dbReference>
<evidence type="ECO:0000313" key="13">
    <source>
        <dbReference type="Proteomes" id="UP000265020"/>
    </source>
</evidence>
<dbReference type="SMART" id="SM00875">
    <property type="entry name" value="BACK"/>
    <property type="match status" value="1"/>
</dbReference>
<evidence type="ECO:0000256" key="4">
    <source>
        <dbReference type="ARBA" id="ARBA00022729"/>
    </source>
</evidence>
<dbReference type="GO" id="GO:0007155">
    <property type="term" value="P:cell adhesion"/>
    <property type="evidence" value="ECO:0007669"/>
    <property type="project" value="UniProtKB-KW"/>
</dbReference>
<evidence type="ECO:0000256" key="8">
    <source>
        <dbReference type="PROSITE-ProRule" id="PRU00196"/>
    </source>
</evidence>
<feature type="domain" description="SRCR" evidence="11">
    <location>
        <begin position="49"/>
        <end position="149"/>
    </location>
</feature>
<dbReference type="InterPro" id="IPR001190">
    <property type="entry name" value="SRCR"/>
</dbReference>
<dbReference type="InterPro" id="IPR051481">
    <property type="entry name" value="BTB-POZ/Galectin-3-binding"/>
</dbReference>
<evidence type="ECO:0000259" key="11">
    <source>
        <dbReference type="PROSITE" id="PS50287"/>
    </source>
</evidence>
<reference evidence="12" key="2">
    <citation type="submission" date="2025-09" db="UniProtKB">
        <authorList>
            <consortium name="Ensembl"/>
        </authorList>
    </citation>
    <scope>IDENTIFICATION</scope>
</reference>
<dbReference type="PROSITE" id="PS51257">
    <property type="entry name" value="PROKAR_LIPOPROTEIN"/>
    <property type="match status" value="1"/>
</dbReference>
<evidence type="ECO:0000256" key="5">
    <source>
        <dbReference type="ARBA" id="ARBA00022889"/>
    </source>
</evidence>
<comment type="subcellular location">
    <subcellularLocation>
        <location evidence="1">Secreted</location>
        <location evidence="1">Extracellular space</location>
        <location evidence="1">Extracellular matrix</location>
    </subcellularLocation>
</comment>